<name>A0A2V2V4J5_TRYCR</name>
<feature type="domain" description="EF-hand" evidence="4">
    <location>
        <begin position="134"/>
        <end position="169"/>
    </location>
</feature>
<dbReference type="VEuPathDB" id="TriTrypDB:TcCL_ESM11336"/>
<evidence type="ECO:0000313" key="6">
    <source>
        <dbReference type="Proteomes" id="UP000246121"/>
    </source>
</evidence>
<evidence type="ECO:0000256" key="1">
    <source>
        <dbReference type="ARBA" id="ARBA00022723"/>
    </source>
</evidence>
<dbReference type="VEuPathDB" id="TriTrypDB:C3747_80g25"/>
<dbReference type="VEuPathDB" id="TriTrypDB:TcCLB.506869.50"/>
<dbReference type="VEuPathDB" id="TriTrypDB:TcCLB.510519.60"/>
<organism evidence="5 6">
    <name type="scientific">Trypanosoma cruzi</name>
    <dbReference type="NCBI Taxonomy" id="5693"/>
    <lineage>
        <taxon>Eukaryota</taxon>
        <taxon>Discoba</taxon>
        <taxon>Euglenozoa</taxon>
        <taxon>Kinetoplastea</taxon>
        <taxon>Metakinetoplastina</taxon>
        <taxon>Trypanosomatida</taxon>
        <taxon>Trypanosomatidae</taxon>
        <taxon>Trypanosoma</taxon>
        <taxon>Schizotrypanum</taxon>
    </lineage>
</organism>
<dbReference type="VEuPathDB" id="TriTrypDB:TcBrA4_0045260"/>
<dbReference type="VEuPathDB" id="TriTrypDB:BCY84_11570"/>
<evidence type="ECO:0000259" key="4">
    <source>
        <dbReference type="PROSITE" id="PS50222"/>
    </source>
</evidence>
<comment type="caution">
    <text evidence="5">The sequence shown here is derived from an EMBL/GenBank/DDBJ whole genome shotgun (WGS) entry which is preliminary data.</text>
</comment>
<proteinExistence type="predicted"/>
<dbReference type="CDD" id="cd00051">
    <property type="entry name" value="EFh"/>
    <property type="match status" value="1"/>
</dbReference>
<dbReference type="PROSITE" id="PS50222">
    <property type="entry name" value="EF_HAND_2"/>
    <property type="match status" value="3"/>
</dbReference>
<dbReference type="VEuPathDB" id="TriTrypDB:TcG_04915"/>
<dbReference type="SMART" id="SM00054">
    <property type="entry name" value="EFh"/>
    <property type="match status" value="3"/>
</dbReference>
<evidence type="ECO:0000313" key="5">
    <source>
        <dbReference type="EMBL" id="PWU91465.1"/>
    </source>
</evidence>
<dbReference type="AlphaFoldDB" id="A0A2V2V4J5"/>
<dbReference type="Pfam" id="PF13499">
    <property type="entry name" value="EF-hand_7"/>
    <property type="match status" value="1"/>
</dbReference>
<dbReference type="PROSITE" id="PS00018">
    <property type="entry name" value="EF_HAND_1"/>
    <property type="match status" value="2"/>
</dbReference>
<dbReference type="Proteomes" id="UP000246121">
    <property type="component" value="Unassembled WGS sequence"/>
</dbReference>
<keyword evidence="1" id="KW-0479">Metal-binding</keyword>
<accession>A0A2V2V4J5</accession>
<dbReference type="Gene3D" id="1.10.238.10">
    <property type="entry name" value="EF-hand"/>
    <property type="match status" value="1"/>
</dbReference>
<dbReference type="PANTHER" id="PTHR45942">
    <property type="entry name" value="PROTEIN PHOSPATASE 3 REGULATORY SUBUNIT B ALPHA ISOFORM TYPE 1"/>
    <property type="match status" value="1"/>
</dbReference>
<dbReference type="VEuPathDB" id="TriTrypDB:C4B63_43g146"/>
<keyword evidence="2" id="KW-0677">Repeat</keyword>
<feature type="domain" description="EF-hand" evidence="4">
    <location>
        <begin position="93"/>
        <end position="128"/>
    </location>
</feature>
<feature type="domain" description="EF-hand" evidence="4">
    <location>
        <begin position="56"/>
        <end position="91"/>
    </location>
</feature>
<dbReference type="InterPro" id="IPR018247">
    <property type="entry name" value="EF_Hand_1_Ca_BS"/>
</dbReference>
<dbReference type="GO" id="GO:0005509">
    <property type="term" value="F:calcium ion binding"/>
    <property type="evidence" value="ECO:0007669"/>
    <property type="project" value="InterPro"/>
</dbReference>
<evidence type="ECO:0000256" key="3">
    <source>
        <dbReference type="ARBA" id="ARBA00022837"/>
    </source>
</evidence>
<reference evidence="5 6" key="1">
    <citation type="journal article" date="2018" name="Microb. Genom.">
        <title>Expanding an expanded genome: long-read sequencing of Trypanosoma cruzi.</title>
        <authorList>
            <person name="Berna L."/>
            <person name="Rodriguez M."/>
            <person name="Chiribao M.L."/>
            <person name="Parodi-Talice A."/>
            <person name="Pita S."/>
            <person name="Rijo G."/>
            <person name="Alvarez-Valin F."/>
            <person name="Robello C."/>
        </authorList>
    </citation>
    <scope>NUCLEOTIDE SEQUENCE [LARGE SCALE GENOMIC DNA]</scope>
    <source>
        <strain evidence="5 6">Dm28c</strain>
    </source>
</reference>
<dbReference type="InterPro" id="IPR002048">
    <property type="entry name" value="EF_hand_dom"/>
</dbReference>
<evidence type="ECO:0000256" key="2">
    <source>
        <dbReference type="ARBA" id="ARBA00022737"/>
    </source>
</evidence>
<dbReference type="VEuPathDB" id="TriTrypDB:TcYC6_0021980"/>
<dbReference type="EMBL" id="PRFA01000043">
    <property type="protein sequence ID" value="PWU91465.1"/>
    <property type="molecule type" value="Genomic_DNA"/>
</dbReference>
<gene>
    <name evidence="5" type="ORF">C4B63_43g146</name>
</gene>
<protein>
    <submittedName>
        <fullName evidence="5">Putative calcineurin B subunit</fullName>
    </submittedName>
</protein>
<keyword evidence="3" id="KW-0106">Calcium</keyword>
<dbReference type="FunFam" id="1.10.238.10:FF:000001">
    <property type="entry name" value="Calmodulin 1"/>
    <property type="match status" value="1"/>
</dbReference>
<sequence length="176" mass="19507">MGEGSSLTPEEMRQLREATAFSEAQIVRLQKRFATLAQGGRGVLTAEALSSISSVASNPLLGRVLAVLDTSGDGKIDFMTFAKALAVFSPQADKRERLRFTFKMYDVDGDGKISNKDLFETLTIMVGTNLTGIQLQQIVDKTFIEVDLNRDGYITFEEFEKLSLLNNFGDRLRLSI</sequence>
<dbReference type="SUPFAM" id="SSF47473">
    <property type="entry name" value="EF-hand"/>
    <property type="match status" value="1"/>
</dbReference>
<dbReference type="InterPro" id="IPR011992">
    <property type="entry name" value="EF-hand-dom_pair"/>
</dbReference>